<sequence length="462" mass="50956">MRQPLLVLLLGLCLVVSLTSSAGLRVRIQRLPNPISSFWRGLKAGSSKIEKATNRIIGSLGHFNTSTSEPPHVPTLVKSDDKLLNKVTTAVESKEEGSPETRQLVITSGSHSSQTTNGHGSNYYSSNTHSQILNGEVVESSYESSLDDVYNAQYNNKKTNTYKGTILVPISTNPDFNKKFTVKSPSFPYERKTPLVSIWNVKVSKNCRRGLITMKINELSRLSDEEDCSDGFYRVSPFMKQAKICGRVDTVPPFKWYVDEREPEDVVITLKHDGLNDGYSEGLGFTLQGECLPNDSDMTKSKALKSYSTWMQKLYKDFATNGYPTVVIPGLDLASVTVAETNNPPDDNSDSLFVLNPSLDSGSEPPIQPISPDQIWTPSSFLTPVVPVVAASKPSMTNRPAATSPADQSSWSQTHPHETITQQTQQRPSTPIAVDEDLDDAISYITTLLEKPLKARKPLTKQ</sequence>
<dbReference type="AlphaFoldDB" id="E9GJK9"/>
<protein>
    <recommendedName>
        <fullName evidence="5">CUB domain-containing protein</fullName>
    </recommendedName>
</protein>
<evidence type="ECO:0000256" key="1">
    <source>
        <dbReference type="SAM" id="MobiDB-lite"/>
    </source>
</evidence>
<dbReference type="InParanoid" id="E9GJK9"/>
<evidence type="ECO:0000313" key="3">
    <source>
        <dbReference type="EMBL" id="EFX80481.1"/>
    </source>
</evidence>
<feature type="region of interest" description="Disordered" evidence="1">
    <location>
        <begin position="89"/>
        <end position="124"/>
    </location>
</feature>
<feature type="region of interest" description="Disordered" evidence="1">
    <location>
        <begin position="340"/>
        <end position="366"/>
    </location>
</feature>
<dbReference type="PhylomeDB" id="E9GJK9"/>
<proteinExistence type="predicted"/>
<reference evidence="3 4" key="1">
    <citation type="journal article" date="2011" name="Science">
        <title>The ecoresponsive genome of Daphnia pulex.</title>
        <authorList>
            <person name="Colbourne J.K."/>
            <person name="Pfrender M.E."/>
            <person name="Gilbert D."/>
            <person name="Thomas W.K."/>
            <person name="Tucker A."/>
            <person name="Oakley T.H."/>
            <person name="Tokishita S."/>
            <person name="Aerts A."/>
            <person name="Arnold G.J."/>
            <person name="Basu M.K."/>
            <person name="Bauer D.J."/>
            <person name="Caceres C.E."/>
            <person name="Carmel L."/>
            <person name="Casola C."/>
            <person name="Choi J.H."/>
            <person name="Detter J.C."/>
            <person name="Dong Q."/>
            <person name="Dusheyko S."/>
            <person name="Eads B.D."/>
            <person name="Frohlich T."/>
            <person name="Geiler-Samerotte K.A."/>
            <person name="Gerlach D."/>
            <person name="Hatcher P."/>
            <person name="Jogdeo S."/>
            <person name="Krijgsveld J."/>
            <person name="Kriventseva E.V."/>
            <person name="Kultz D."/>
            <person name="Laforsch C."/>
            <person name="Lindquist E."/>
            <person name="Lopez J."/>
            <person name="Manak J.R."/>
            <person name="Muller J."/>
            <person name="Pangilinan J."/>
            <person name="Patwardhan R.P."/>
            <person name="Pitluck S."/>
            <person name="Pritham E.J."/>
            <person name="Rechtsteiner A."/>
            <person name="Rho M."/>
            <person name="Rogozin I.B."/>
            <person name="Sakarya O."/>
            <person name="Salamov A."/>
            <person name="Schaack S."/>
            <person name="Shapiro H."/>
            <person name="Shiga Y."/>
            <person name="Skalitzky C."/>
            <person name="Smith Z."/>
            <person name="Souvorov A."/>
            <person name="Sung W."/>
            <person name="Tang Z."/>
            <person name="Tsuchiya D."/>
            <person name="Tu H."/>
            <person name="Vos H."/>
            <person name="Wang M."/>
            <person name="Wolf Y.I."/>
            <person name="Yamagata H."/>
            <person name="Yamada T."/>
            <person name="Ye Y."/>
            <person name="Shaw J.R."/>
            <person name="Andrews J."/>
            <person name="Crease T.J."/>
            <person name="Tang H."/>
            <person name="Lucas S.M."/>
            <person name="Robertson H.M."/>
            <person name="Bork P."/>
            <person name="Koonin E.V."/>
            <person name="Zdobnov E.M."/>
            <person name="Grigoriev I.V."/>
            <person name="Lynch M."/>
            <person name="Boore J.L."/>
        </authorList>
    </citation>
    <scope>NUCLEOTIDE SEQUENCE [LARGE SCALE GENOMIC DNA]</scope>
</reference>
<dbReference type="EMBL" id="GL732547">
    <property type="protein sequence ID" value="EFX80481.1"/>
    <property type="molecule type" value="Genomic_DNA"/>
</dbReference>
<accession>E9GJK9</accession>
<feature type="signal peptide" evidence="2">
    <location>
        <begin position="1"/>
        <end position="21"/>
    </location>
</feature>
<feature type="compositionally biased region" description="Polar residues" evidence="1">
    <location>
        <begin position="100"/>
        <end position="124"/>
    </location>
</feature>
<keyword evidence="2" id="KW-0732">Signal</keyword>
<name>E9GJK9_DAPPU</name>
<dbReference type="OrthoDB" id="6344677at2759"/>
<keyword evidence="4" id="KW-1185">Reference proteome</keyword>
<dbReference type="HOGENOM" id="CLU_592206_0_0_1"/>
<dbReference type="Proteomes" id="UP000000305">
    <property type="component" value="Unassembled WGS sequence"/>
</dbReference>
<feature type="chain" id="PRO_5003241083" description="CUB domain-containing protein" evidence="2">
    <location>
        <begin position="22"/>
        <end position="462"/>
    </location>
</feature>
<gene>
    <name evidence="3" type="ORF">DAPPUDRAFT_304150</name>
</gene>
<evidence type="ECO:0000256" key="2">
    <source>
        <dbReference type="SAM" id="SignalP"/>
    </source>
</evidence>
<dbReference type="KEGG" id="dpx:DAPPUDRAFT_304150"/>
<evidence type="ECO:0008006" key="5">
    <source>
        <dbReference type="Google" id="ProtNLM"/>
    </source>
</evidence>
<feature type="compositionally biased region" description="Polar residues" evidence="1">
    <location>
        <begin position="394"/>
        <end position="429"/>
    </location>
</feature>
<organism evidence="3 4">
    <name type="scientific">Daphnia pulex</name>
    <name type="common">Water flea</name>
    <dbReference type="NCBI Taxonomy" id="6669"/>
    <lineage>
        <taxon>Eukaryota</taxon>
        <taxon>Metazoa</taxon>
        <taxon>Ecdysozoa</taxon>
        <taxon>Arthropoda</taxon>
        <taxon>Crustacea</taxon>
        <taxon>Branchiopoda</taxon>
        <taxon>Diplostraca</taxon>
        <taxon>Cladocera</taxon>
        <taxon>Anomopoda</taxon>
        <taxon>Daphniidae</taxon>
        <taxon>Daphnia</taxon>
    </lineage>
</organism>
<evidence type="ECO:0000313" key="4">
    <source>
        <dbReference type="Proteomes" id="UP000000305"/>
    </source>
</evidence>
<feature type="region of interest" description="Disordered" evidence="1">
    <location>
        <begin position="394"/>
        <end position="431"/>
    </location>
</feature>